<gene>
    <name evidence="2" type="ORF">ISP18_03500</name>
</gene>
<dbReference type="EMBL" id="JADIKI010000021">
    <property type="protein sequence ID" value="MFK2853651.1"/>
    <property type="molecule type" value="Genomic_DNA"/>
</dbReference>
<organism evidence="2 3">
    <name type="scientific">Dyella humi</name>
    <dbReference type="NCBI Taxonomy" id="1770547"/>
    <lineage>
        <taxon>Bacteria</taxon>
        <taxon>Pseudomonadati</taxon>
        <taxon>Pseudomonadota</taxon>
        <taxon>Gammaproteobacteria</taxon>
        <taxon>Lysobacterales</taxon>
        <taxon>Rhodanobacteraceae</taxon>
        <taxon>Dyella</taxon>
    </lineage>
</organism>
<name>A0ABW8IEP0_9GAMM</name>
<keyword evidence="3" id="KW-1185">Reference proteome</keyword>
<dbReference type="Proteomes" id="UP001620409">
    <property type="component" value="Unassembled WGS sequence"/>
</dbReference>
<proteinExistence type="predicted"/>
<keyword evidence="1" id="KW-0732">Signal</keyword>
<accession>A0ABW8IEP0</accession>
<protein>
    <recommendedName>
        <fullName evidence="4">DUF2884 family protein</fullName>
    </recommendedName>
</protein>
<evidence type="ECO:0000313" key="3">
    <source>
        <dbReference type="Proteomes" id="UP001620409"/>
    </source>
</evidence>
<dbReference type="PROSITE" id="PS51257">
    <property type="entry name" value="PROKAR_LIPOPROTEIN"/>
    <property type="match status" value="1"/>
</dbReference>
<reference evidence="2 3" key="1">
    <citation type="submission" date="2020-10" db="EMBL/GenBank/DDBJ databases">
        <title>Phylogeny of dyella-like bacteria.</title>
        <authorList>
            <person name="Fu J."/>
        </authorList>
    </citation>
    <scope>NUCLEOTIDE SEQUENCE [LARGE SCALE GENOMIC DNA]</scope>
    <source>
        <strain evidence="2 3">DHG40</strain>
    </source>
</reference>
<dbReference type="RefSeq" id="WP_380017066.1">
    <property type="nucleotide sequence ID" value="NZ_JADIKI010000021.1"/>
</dbReference>
<feature type="chain" id="PRO_5045301930" description="DUF2884 family protein" evidence="1">
    <location>
        <begin position="22"/>
        <end position="174"/>
    </location>
</feature>
<comment type="caution">
    <text evidence="2">The sequence shown here is derived from an EMBL/GenBank/DDBJ whole genome shotgun (WGS) entry which is preliminary data.</text>
</comment>
<feature type="signal peptide" evidence="1">
    <location>
        <begin position="1"/>
        <end position="21"/>
    </location>
</feature>
<evidence type="ECO:0008006" key="4">
    <source>
        <dbReference type="Google" id="ProtNLM"/>
    </source>
</evidence>
<sequence>MNYRRSITLLALCTAISACNTADTTMMDGGITLKDNIVTLHVDGAPDALIDSNGALQIGGQIVPTTPAQHGLLMLYFQNVADVHQTGTNMGKIGANIGAKALKDSLDGKSKAEKDRNAEAGADQLKSLSQNICRDEANIKNVQDQLAAQLPAFKPYGNVVSVGDVEDCKKDKDD</sequence>
<evidence type="ECO:0000313" key="2">
    <source>
        <dbReference type="EMBL" id="MFK2853651.1"/>
    </source>
</evidence>
<evidence type="ECO:0000256" key="1">
    <source>
        <dbReference type="SAM" id="SignalP"/>
    </source>
</evidence>